<reference evidence="5" key="1">
    <citation type="journal article" date="2016" name="Genome Announc.">
        <title>Draft Genome Sequences of Five Rapidly Growing Mycobacterium Species, M. thermoresistibile, M. fortuitum subsp. acetamidolyticum, M. canariasense, M. brisbanense, and M. novocastrense.</title>
        <authorList>
            <person name="Katahira K."/>
            <person name="Ogura Y."/>
            <person name="Gotoh Y."/>
            <person name="Hayashi T."/>
        </authorList>
    </citation>
    <scope>NUCLEOTIDE SEQUENCE [LARGE SCALE GENOMIC DNA]</scope>
    <source>
        <strain evidence="5">JCM15298</strain>
    </source>
</reference>
<feature type="domain" description="Ketoreductase" evidence="3">
    <location>
        <begin position="6"/>
        <end position="185"/>
    </location>
</feature>
<protein>
    <submittedName>
        <fullName evidence="4">Short-chain dehydrogenase/reductase SDR</fullName>
    </submittedName>
</protein>
<dbReference type="CDD" id="cd05233">
    <property type="entry name" value="SDR_c"/>
    <property type="match status" value="1"/>
</dbReference>
<keyword evidence="5" id="KW-1185">Reference proteome</keyword>
<proteinExistence type="inferred from homology"/>
<evidence type="ECO:0000259" key="3">
    <source>
        <dbReference type="SMART" id="SM00822"/>
    </source>
</evidence>
<comment type="caution">
    <text evidence="4">The sequence shown here is derived from an EMBL/GenBank/DDBJ whole genome shotgun (WGS) entry which is preliminary data.</text>
</comment>
<dbReference type="EMBL" id="BCSY01000007">
    <property type="protein sequence ID" value="GAS93187.1"/>
    <property type="molecule type" value="Genomic_DNA"/>
</dbReference>
<dbReference type="PRINTS" id="PR00080">
    <property type="entry name" value="SDRFAMILY"/>
</dbReference>
<dbReference type="PANTHER" id="PTHR43639:SF1">
    <property type="entry name" value="SHORT-CHAIN DEHYDROGENASE_REDUCTASE FAMILY PROTEIN"/>
    <property type="match status" value="1"/>
</dbReference>
<evidence type="ECO:0000256" key="2">
    <source>
        <dbReference type="ARBA" id="ARBA00023002"/>
    </source>
</evidence>
<reference evidence="5" key="2">
    <citation type="submission" date="2016-02" db="EMBL/GenBank/DDBJ databases">
        <title>Draft genome sequence of five rapidly growing Mycobacterium species.</title>
        <authorList>
            <person name="Katahira K."/>
            <person name="Gotou Y."/>
            <person name="Iida K."/>
            <person name="Ogura Y."/>
            <person name="Hayashi T."/>
        </authorList>
    </citation>
    <scope>NUCLEOTIDE SEQUENCE [LARGE SCALE GENOMIC DNA]</scope>
    <source>
        <strain evidence="5">JCM15298</strain>
    </source>
</reference>
<dbReference type="InterPro" id="IPR057326">
    <property type="entry name" value="KR_dom"/>
</dbReference>
<dbReference type="OrthoDB" id="286404at2"/>
<dbReference type="PANTHER" id="PTHR43639">
    <property type="entry name" value="OXIDOREDUCTASE, SHORT-CHAIN DEHYDROGENASE/REDUCTASE FAMILY (AFU_ORTHOLOGUE AFUA_5G02870)"/>
    <property type="match status" value="1"/>
</dbReference>
<dbReference type="STRING" id="228230.RMCC_0153"/>
<dbReference type="Gene3D" id="3.40.50.720">
    <property type="entry name" value="NAD(P)-binding Rossmann-like Domain"/>
    <property type="match status" value="1"/>
</dbReference>
<dbReference type="SUPFAM" id="SSF51735">
    <property type="entry name" value="NAD(P)-binding Rossmann-fold domains"/>
    <property type="match status" value="1"/>
</dbReference>
<gene>
    <name evidence="4" type="ORF">RMCC_0153</name>
</gene>
<dbReference type="RefSeq" id="WP_107529121.1">
    <property type="nucleotide sequence ID" value="NZ_BCSY01000007.1"/>
</dbReference>
<dbReference type="PRINTS" id="PR00081">
    <property type="entry name" value="GDHRDH"/>
</dbReference>
<evidence type="ECO:0000313" key="4">
    <source>
        <dbReference type="EMBL" id="GAS93187.1"/>
    </source>
</evidence>
<dbReference type="Proteomes" id="UP000069443">
    <property type="component" value="Unassembled WGS sequence"/>
</dbReference>
<dbReference type="Pfam" id="PF13561">
    <property type="entry name" value="adh_short_C2"/>
    <property type="match status" value="1"/>
</dbReference>
<dbReference type="FunFam" id="3.40.50.720:FF:000084">
    <property type="entry name" value="Short-chain dehydrogenase reductase"/>
    <property type="match status" value="1"/>
</dbReference>
<dbReference type="InterPro" id="IPR002347">
    <property type="entry name" value="SDR_fam"/>
</dbReference>
<dbReference type="GO" id="GO:0016491">
    <property type="term" value="F:oxidoreductase activity"/>
    <property type="evidence" value="ECO:0007669"/>
    <property type="project" value="UniProtKB-KW"/>
</dbReference>
<dbReference type="InterPro" id="IPR036291">
    <property type="entry name" value="NAD(P)-bd_dom_sf"/>
</dbReference>
<keyword evidence="2" id="KW-0560">Oxidoreductase</keyword>
<dbReference type="SMART" id="SM00822">
    <property type="entry name" value="PKS_KR"/>
    <property type="match status" value="1"/>
</dbReference>
<evidence type="ECO:0000313" key="5">
    <source>
        <dbReference type="Proteomes" id="UP000069443"/>
    </source>
</evidence>
<sequence length="248" mass="24781">MSAVSGIALVTGATRGIGEATALMLASRGAHVLVSGRDVESGQAVVNAVRSAGGAADFVGAALVDASSAQRLAAEANEVAGRVDILVNNAAIGVFGTTAAIDEADFDACFAVNVKAPFYLVGALAPQMAERGHGVIVNVSTMVASFGTAGSAVYAASKAALNLLTKSWAAEYGPRGVRVNAVAPGPTATDNALMQFGEDGLAAMMRHTPARRVAAPTEIAEAVAYLASDQASFVHGAVIPVDGGRTAV</sequence>
<evidence type="ECO:0000256" key="1">
    <source>
        <dbReference type="ARBA" id="ARBA00006484"/>
    </source>
</evidence>
<organism evidence="4 5">
    <name type="scientific">Mycolicibacterium canariasense</name>
    <name type="common">Mycobacterium canariasense</name>
    <dbReference type="NCBI Taxonomy" id="228230"/>
    <lineage>
        <taxon>Bacteria</taxon>
        <taxon>Bacillati</taxon>
        <taxon>Actinomycetota</taxon>
        <taxon>Actinomycetes</taxon>
        <taxon>Mycobacteriales</taxon>
        <taxon>Mycobacteriaceae</taxon>
        <taxon>Mycolicibacterium</taxon>
    </lineage>
</organism>
<accession>A0A100W7J0</accession>
<comment type="similarity">
    <text evidence="1">Belongs to the short-chain dehydrogenases/reductases (SDR) family.</text>
</comment>
<dbReference type="AlphaFoldDB" id="A0A100W7J0"/>
<name>A0A100W7J0_MYCCR</name>